<dbReference type="PANTHER" id="PTHR32303">
    <property type="entry name" value="QUINOPROTEIN ALCOHOL DEHYDROGENASE (CYTOCHROME C)"/>
    <property type="match status" value="1"/>
</dbReference>
<sequence length="258" mass="27816">MRFKLVALSACLLSGLVGPVDAQQGTITGEWRSYAGDLGSTKYSPLDQINRDNVQDLEIAWRWKTDNFGSRTETYSRVTPIMVNGVLYATAGRRRAAVAIDAATGETLWMYRIDEGVRGDNAPRRNSGRGIAYWSGLPDETDAQIFLITPGYHLVALDAATGRPVPNFGQDGVVDLKRGLDRPVDLIDGVIGSSSPPVVVGDVVVVGAALAEGGAPPSKENPPGHVRGYDARTGERLWIFHTIPQPGEFGHDTWEGDS</sequence>
<feature type="non-terminal residue" evidence="5">
    <location>
        <position position="258"/>
    </location>
</feature>
<comment type="similarity">
    <text evidence="2">Belongs to the bacterial PQQ dehydrogenase family.</text>
</comment>
<keyword evidence="3" id="KW-0560">Oxidoreductase</keyword>
<evidence type="ECO:0000313" key="5">
    <source>
        <dbReference type="EMBL" id="SVA70058.1"/>
    </source>
</evidence>
<comment type="cofactor">
    <cofactor evidence="1">
        <name>pyrroloquinoline quinone</name>
        <dbReference type="ChEBI" id="CHEBI:58442"/>
    </cofactor>
</comment>
<protein>
    <recommendedName>
        <fullName evidence="4">Pyrrolo-quinoline quinone repeat domain-containing protein</fullName>
    </recommendedName>
</protein>
<dbReference type="Gene3D" id="2.140.10.10">
    <property type="entry name" value="Quinoprotein alcohol dehydrogenase-like superfamily"/>
    <property type="match status" value="1"/>
</dbReference>
<dbReference type="AlphaFoldDB" id="A0A381XZ74"/>
<dbReference type="Pfam" id="PF01011">
    <property type="entry name" value="PQQ"/>
    <property type="match status" value="1"/>
</dbReference>
<dbReference type="SUPFAM" id="SSF50998">
    <property type="entry name" value="Quinoprotein alcohol dehydrogenase-like"/>
    <property type="match status" value="1"/>
</dbReference>
<dbReference type="InterPro" id="IPR018391">
    <property type="entry name" value="PQQ_b-propeller_rpt"/>
</dbReference>
<evidence type="ECO:0000259" key="4">
    <source>
        <dbReference type="Pfam" id="PF01011"/>
    </source>
</evidence>
<feature type="domain" description="Pyrrolo-quinoline quinone repeat" evidence="4">
    <location>
        <begin position="31"/>
        <end position="249"/>
    </location>
</feature>
<accession>A0A381XZ74</accession>
<dbReference type="GO" id="GO:0016491">
    <property type="term" value="F:oxidoreductase activity"/>
    <property type="evidence" value="ECO:0007669"/>
    <property type="project" value="UniProtKB-KW"/>
</dbReference>
<evidence type="ECO:0000256" key="2">
    <source>
        <dbReference type="ARBA" id="ARBA00008156"/>
    </source>
</evidence>
<gene>
    <name evidence="5" type="ORF">METZ01_LOCUS122912</name>
</gene>
<dbReference type="SMART" id="SM00564">
    <property type="entry name" value="PQQ"/>
    <property type="match status" value="2"/>
</dbReference>
<dbReference type="PANTHER" id="PTHR32303:SF4">
    <property type="entry name" value="QUINOPROTEIN GLUCOSE DEHYDROGENASE"/>
    <property type="match status" value="1"/>
</dbReference>
<dbReference type="EMBL" id="UINC01016915">
    <property type="protein sequence ID" value="SVA70058.1"/>
    <property type="molecule type" value="Genomic_DNA"/>
</dbReference>
<evidence type="ECO:0000256" key="1">
    <source>
        <dbReference type="ARBA" id="ARBA00001931"/>
    </source>
</evidence>
<evidence type="ECO:0000256" key="3">
    <source>
        <dbReference type="ARBA" id="ARBA00023002"/>
    </source>
</evidence>
<reference evidence="5" key="1">
    <citation type="submission" date="2018-05" db="EMBL/GenBank/DDBJ databases">
        <authorList>
            <person name="Lanie J.A."/>
            <person name="Ng W.-L."/>
            <person name="Kazmierczak K.M."/>
            <person name="Andrzejewski T.M."/>
            <person name="Davidsen T.M."/>
            <person name="Wayne K.J."/>
            <person name="Tettelin H."/>
            <person name="Glass J.I."/>
            <person name="Rusch D."/>
            <person name="Podicherti R."/>
            <person name="Tsui H.-C.T."/>
            <person name="Winkler M.E."/>
        </authorList>
    </citation>
    <scope>NUCLEOTIDE SEQUENCE</scope>
</reference>
<proteinExistence type="inferred from homology"/>
<dbReference type="InterPro" id="IPR011047">
    <property type="entry name" value="Quinoprotein_ADH-like_sf"/>
</dbReference>
<dbReference type="InterPro" id="IPR002372">
    <property type="entry name" value="PQQ_rpt_dom"/>
</dbReference>
<organism evidence="5">
    <name type="scientific">marine metagenome</name>
    <dbReference type="NCBI Taxonomy" id="408172"/>
    <lineage>
        <taxon>unclassified sequences</taxon>
        <taxon>metagenomes</taxon>
        <taxon>ecological metagenomes</taxon>
    </lineage>
</organism>
<name>A0A381XZ74_9ZZZZ</name>